<keyword evidence="1" id="KW-0812">Transmembrane</keyword>
<name>A0AAD8CFX7_ACIOX</name>
<proteinExistence type="predicted"/>
<evidence type="ECO:0000313" key="2">
    <source>
        <dbReference type="EMBL" id="KAK1128691.1"/>
    </source>
</evidence>
<evidence type="ECO:0000256" key="1">
    <source>
        <dbReference type="SAM" id="Phobius"/>
    </source>
</evidence>
<accession>A0AAD8CFX7</accession>
<organism evidence="2 3">
    <name type="scientific">Acipenser oxyrinchus oxyrinchus</name>
    <dbReference type="NCBI Taxonomy" id="40147"/>
    <lineage>
        <taxon>Eukaryota</taxon>
        <taxon>Metazoa</taxon>
        <taxon>Chordata</taxon>
        <taxon>Craniata</taxon>
        <taxon>Vertebrata</taxon>
        <taxon>Euteleostomi</taxon>
        <taxon>Actinopterygii</taxon>
        <taxon>Chondrostei</taxon>
        <taxon>Acipenseriformes</taxon>
        <taxon>Acipenseridae</taxon>
        <taxon>Acipenser</taxon>
    </lineage>
</organism>
<protein>
    <submittedName>
        <fullName evidence="2">Uncharacterized protein</fullName>
    </submittedName>
</protein>
<gene>
    <name evidence="2" type="ORF">AOXY_G38543</name>
</gene>
<keyword evidence="1" id="KW-1133">Transmembrane helix</keyword>
<keyword evidence="1" id="KW-0472">Membrane</keyword>
<reference evidence="2" key="1">
    <citation type="submission" date="2022-02" db="EMBL/GenBank/DDBJ databases">
        <title>Atlantic sturgeon de novo genome assembly.</title>
        <authorList>
            <person name="Stock M."/>
            <person name="Klopp C."/>
            <person name="Guiguen Y."/>
            <person name="Cabau C."/>
            <person name="Parinello H."/>
            <person name="Santidrian Yebra-Pimentel E."/>
            <person name="Kuhl H."/>
            <person name="Dirks R.P."/>
            <person name="Guessner J."/>
            <person name="Wuertz S."/>
            <person name="Du K."/>
            <person name="Schartl M."/>
        </authorList>
    </citation>
    <scope>NUCLEOTIDE SEQUENCE</scope>
    <source>
        <strain evidence="2">STURGEONOMICS-FGT-2020</strain>
        <tissue evidence="2">Whole blood</tissue>
    </source>
</reference>
<comment type="caution">
    <text evidence="2">The sequence shown here is derived from an EMBL/GenBank/DDBJ whole genome shotgun (WGS) entry which is preliminary data.</text>
</comment>
<sequence length="71" mass="7757">MKDSSLCAAGGQFPQRRIPAGARCLLLTSSCCYCYFISLSSLLFYKQGFELGSRDSIQYRICANSQCPCAG</sequence>
<dbReference type="Proteomes" id="UP001230051">
    <property type="component" value="Unassembled WGS sequence"/>
</dbReference>
<evidence type="ECO:0000313" key="3">
    <source>
        <dbReference type="Proteomes" id="UP001230051"/>
    </source>
</evidence>
<dbReference type="EMBL" id="JAGXEW010001335">
    <property type="protein sequence ID" value="KAK1128691.1"/>
    <property type="molecule type" value="Genomic_DNA"/>
</dbReference>
<dbReference type="AlphaFoldDB" id="A0AAD8CFX7"/>
<keyword evidence="3" id="KW-1185">Reference proteome</keyword>
<feature type="transmembrane region" description="Helical" evidence="1">
    <location>
        <begin position="20"/>
        <end position="45"/>
    </location>
</feature>